<evidence type="ECO:0000256" key="9">
    <source>
        <dbReference type="RuleBase" id="RU000549"/>
    </source>
</evidence>
<dbReference type="CDD" id="cd07017">
    <property type="entry name" value="S14_ClpP_2"/>
    <property type="match status" value="1"/>
</dbReference>
<feature type="active site" evidence="7">
    <location>
        <position position="92"/>
    </location>
</feature>
<evidence type="ECO:0000313" key="13">
    <source>
        <dbReference type="Proteomes" id="UP001203831"/>
    </source>
</evidence>
<dbReference type="InterPro" id="IPR033135">
    <property type="entry name" value="ClpP_His_AS"/>
</dbReference>
<dbReference type="GO" id="GO:0008233">
    <property type="term" value="F:peptidase activity"/>
    <property type="evidence" value="ECO:0007669"/>
    <property type="project" value="UniProtKB-KW"/>
</dbReference>
<evidence type="ECO:0000256" key="11">
    <source>
        <dbReference type="RuleBase" id="RU003567"/>
    </source>
</evidence>
<dbReference type="RefSeq" id="WP_250672632.1">
    <property type="nucleotide sequence ID" value="NZ_JAKMAI010000005.1"/>
</dbReference>
<protein>
    <recommendedName>
        <fullName evidence="6 11">ATP-dependent Clp protease proteolytic subunit</fullName>
        <ecNumber evidence="6 9">3.4.21.92</ecNumber>
    </recommendedName>
    <alternativeName>
        <fullName evidence="6">Endopeptidase Clp</fullName>
    </alternativeName>
</protein>
<keyword evidence="3 6" id="KW-0378">Hydrolase</keyword>
<dbReference type="NCBIfam" id="NF001368">
    <property type="entry name" value="PRK00277.1"/>
    <property type="match status" value="1"/>
</dbReference>
<dbReference type="GO" id="GO:0006508">
    <property type="term" value="P:proteolysis"/>
    <property type="evidence" value="ECO:0007669"/>
    <property type="project" value="UniProtKB-KW"/>
</dbReference>
<proteinExistence type="inferred from homology"/>
<evidence type="ECO:0000256" key="5">
    <source>
        <dbReference type="ARBA" id="ARBA00034021"/>
    </source>
</evidence>
<evidence type="ECO:0000256" key="8">
    <source>
        <dbReference type="PROSITE-ProRule" id="PRU10086"/>
    </source>
</evidence>
<dbReference type="PRINTS" id="PR00127">
    <property type="entry name" value="CLPPROTEASEP"/>
</dbReference>
<evidence type="ECO:0000313" key="12">
    <source>
        <dbReference type="EMBL" id="MCM0158265.1"/>
    </source>
</evidence>
<dbReference type="EC" id="3.4.21.92" evidence="6 9"/>
<evidence type="ECO:0000256" key="10">
    <source>
        <dbReference type="RuleBase" id="RU000550"/>
    </source>
</evidence>
<keyword evidence="6" id="KW-0963">Cytoplasm</keyword>
<comment type="catalytic activity">
    <reaction evidence="5 6 8">
        <text>Hydrolysis of proteins to small peptides in the presence of ATP and magnesium. alpha-casein is the usual test substrate. In the absence of ATP, only oligopeptides shorter than five residues are hydrolyzed (such as succinyl-Leu-Tyr-|-NHMec, and Leu-Tyr-Leu-|-Tyr-Trp, in which cleavage of the -Tyr-|-Leu- and -Tyr-|-Trp bonds also occurs).</text>
        <dbReference type="EC" id="3.4.21.92"/>
    </reaction>
</comment>
<dbReference type="SUPFAM" id="SSF52096">
    <property type="entry name" value="ClpP/crotonase"/>
    <property type="match status" value="1"/>
</dbReference>
<dbReference type="PROSITE" id="PS00381">
    <property type="entry name" value="CLP_PROTEASE_SER"/>
    <property type="match status" value="1"/>
</dbReference>
<dbReference type="Gene3D" id="3.90.226.10">
    <property type="entry name" value="2-enoyl-CoA Hydratase, Chain A, domain 1"/>
    <property type="match status" value="1"/>
</dbReference>
<evidence type="ECO:0000256" key="2">
    <source>
        <dbReference type="ARBA" id="ARBA00022670"/>
    </source>
</evidence>
<comment type="caution">
    <text evidence="12">The sequence shown here is derived from an EMBL/GenBank/DDBJ whole genome shotgun (WGS) entry which is preliminary data.</text>
</comment>
<name>A0ABT0TWT3_9GAMM</name>
<accession>A0ABT0TWT3</accession>
<keyword evidence="4 6" id="KW-0720">Serine protease</keyword>
<dbReference type="Pfam" id="PF00574">
    <property type="entry name" value="CLP_protease"/>
    <property type="match status" value="1"/>
</dbReference>
<evidence type="ECO:0000256" key="3">
    <source>
        <dbReference type="ARBA" id="ARBA00022801"/>
    </source>
</evidence>
<dbReference type="PANTHER" id="PTHR10381">
    <property type="entry name" value="ATP-DEPENDENT CLP PROTEASE PROTEOLYTIC SUBUNIT"/>
    <property type="match status" value="1"/>
</dbReference>
<gene>
    <name evidence="6" type="primary">clpP</name>
    <name evidence="12" type="ORF">L7J86_00425</name>
</gene>
<dbReference type="InterPro" id="IPR001907">
    <property type="entry name" value="ClpP"/>
</dbReference>
<evidence type="ECO:0000256" key="1">
    <source>
        <dbReference type="ARBA" id="ARBA00007039"/>
    </source>
</evidence>
<dbReference type="InterPro" id="IPR018215">
    <property type="entry name" value="ClpP_Ser_AS"/>
</dbReference>
<feature type="active site" description="Nucleophile" evidence="6">
    <location>
        <position position="92"/>
    </location>
</feature>
<evidence type="ECO:0000256" key="6">
    <source>
        <dbReference type="HAMAP-Rule" id="MF_00444"/>
    </source>
</evidence>
<organism evidence="12 13">
    <name type="scientific">endosymbiont of Metamasius hemipterus</name>
    <dbReference type="NCBI Taxonomy" id="204627"/>
    <lineage>
        <taxon>Bacteria</taxon>
        <taxon>Pseudomonadati</taxon>
        <taxon>Pseudomonadota</taxon>
        <taxon>Gammaproteobacteria</taxon>
        <taxon>Candidatus Nardonella</taxon>
    </lineage>
</organism>
<comment type="subcellular location">
    <subcellularLocation>
        <location evidence="6">Cytoplasm</location>
    </subcellularLocation>
</comment>
<comment type="function">
    <text evidence="6 10">Cleaves peptides in various proteins in a process that requires ATP hydrolysis. Has a chymotrypsin-like activity. Plays a major role in the degradation of misfolded proteins.</text>
</comment>
<dbReference type="PROSITE" id="PS00382">
    <property type="entry name" value="CLP_PROTEASE_HIS"/>
    <property type="match status" value="1"/>
</dbReference>
<reference evidence="12" key="1">
    <citation type="submission" date="2022-01" db="EMBL/GenBank/DDBJ databases">
        <title>Genome assemble of Metamasius hemipterus Nardonella endosymbiont.</title>
        <authorList>
            <person name="Palmieri L."/>
            <person name="Pavarini R."/>
            <person name="Sharma P."/>
        </authorList>
    </citation>
    <scope>NUCLEOTIDE SEQUENCE [LARGE SCALE GENOMIC DNA]</scope>
    <source>
        <strain evidence="12">NARMHE1</strain>
    </source>
</reference>
<sequence>MNLNDYNYNLVNNIFNKLLENRIIFINGIIDDLLSNNIVSQLLFLESEDKNKEINIYINSPGGYITSGMAIYDTMMIINPDIKTICLGQACSMAAILLLSGTNNKRYALPNSRIMIHQPIGGYYGQASDMNIYTKEIIKLKKIINEIISKHTKQSIKKIEKDSDRDYFFSSEEAKKYGLIDHIIKHKI</sequence>
<keyword evidence="2 6" id="KW-0645">Protease</keyword>
<keyword evidence="13" id="KW-1185">Reference proteome</keyword>
<evidence type="ECO:0000256" key="4">
    <source>
        <dbReference type="ARBA" id="ARBA00022825"/>
    </source>
</evidence>
<dbReference type="PANTHER" id="PTHR10381:SF11">
    <property type="entry name" value="ATP-DEPENDENT CLP PROTEASE PROTEOLYTIC SUBUNIT, MITOCHONDRIAL"/>
    <property type="match status" value="1"/>
</dbReference>
<dbReference type="EMBL" id="JAKMAI010000005">
    <property type="protein sequence ID" value="MCM0158265.1"/>
    <property type="molecule type" value="Genomic_DNA"/>
</dbReference>
<dbReference type="NCBIfam" id="NF009205">
    <property type="entry name" value="PRK12553.1"/>
    <property type="match status" value="1"/>
</dbReference>
<comment type="subunit">
    <text evidence="6">Fourteen ClpP subunits assemble into 2 heptameric rings which stack back to back to give a disk-like structure with a central cavity, resembling the structure of eukaryotic proteasomes.</text>
</comment>
<comment type="similarity">
    <text evidence="1 6 11">Belongs to the peptidase S14 family.</text>
</comment>
<dbReference type="InterPro" id="IPR023562">
    <property type="entry name" value="ClpP/TepA"/>
</dbReference>
<dbReference type="HAMAP" id="MF_00444">
    <property type="entry name" value="ClpP"/>
    <property type="match status" value="1"/>
</dbReference>
<feature type="active site" evidence="6 8">
    <location>
        <position position="117"/>
    </location>
</feature>
<dbReference type="Proteomes" id="UP001203831">
    <property type="component" value="Unassembled WGS sequence"/>
</dbReference>
<evidence type="ECO:0000256" key="7">
    <source>
        <dbReference type="PROSITE-ProRule" id="PRU10085"/>
    </source>
</evidence>
<dbReference type="InterPro" id="IPR029045">
    <property type="entry name" value="ClpP/crotonase-like_dom_sf"/>
</dbReference>